<dbReference type="Gene3D" id="3.40.50.300">
    <property type="entry name" value="P-loop containing nucleotide triphosphate hydrolases"/>
    <property type="match status" value="2"/>
</dbReference>
<organism evidence="7 8">
    <name type="scientific">Rhodococcoides corynebacterioides</name>
    <dbReference type="NCBI Taxonomy" id="53972"/>
    <lineage>
        <taxon>Bacteria</taxon>
        <taxon>Bacillati</taxon>
        <taxon>Actinomycetota</taxon>
        <taxon>Actinomycetes</taxon>
        <taxon>Mycobacteriales</taxon>
        <taxon>Nocardiaceae</taxon>
        <taxon>Rhodococcoides</taxon>
    </lineage>
</organism>
<gene>
    <name evidence="7" type="ORF">JOE42_002720</name>
</gene>
<keyword evidence="3" id="KW-0347">Helicase</keyword>
<dbReference type="InterPro" id="IPR038720">
    <property type="entry name" value="YprB_RNase_H-like_dom"/>
</dbReference>
<dbReference type="CDD" id="cd18808">
    <property type="entry name" value="SF1_C_Upf1"/>
    <property type="match status" value="1"/>
</dbReference>
<dbReference type="InterPro" id="IPR041679">
    <property type="entry name" value="DNA2/NAM7-like_C"/>
</dbReference>
<name>A0ABS2KVP1_9NOCA</name>
<dbReference type="NCBIfam" id="TIGR03491">
    <property type="entry name" value="TM0106 family RecB-like putative nuclease"/>
    <property type="match status" value="1"/>
</dbReference>
<dbReference type="InterPro" id="IPR019993">
    <property type="entry name" value="RecB_nuclease_TM0106_put"/>
</dbReference>
<dbReference type="SUPFAM" id="SSF53098">
    <property type="entry name" value="Ribonuclease H-like"/>
    <property type="match status" value="1"/>
</dbReference>
<dbReference type="Proteomes" id="UP000703038">
    <property type="component" value="Unassembled WGS sequence"/>
</dbReference>
<dbReference type="RefSeq" id="WP_204868912.1">
    <property type="nucleotide sequence ID" value="NZ_JAFBBK010000001.1"/>
</dbReference>
<dbReference type="Pfam" id="PF13087">
    <property type="entry name" value="AAA_12"/>
    <property type="match status" value="1"/>
</dbReference>
<evidence type="ECO:0000256" key="2">
    <source>
        <dbReference type="ARBA" id="ARBA00022801"/>
    </source>
</evidence>
<dbReference type="CDD" id="cd17934">
    <property type="entry name" value="DEXXQc_Upf1-like"/>
    <property type="match status" value="1"/>
</dbReference>
<dbReference type="InterPro" id="IPR050534">
    <property type="entry name" value="Coronavir_polyprotein_1ab"/>
</dbReference>
<dbReference type="PANTHER" id="PTHR43788:SF8">
    <property type="entry name" value="DNA-BINDING PROTEIN SMUBP-2"/>
    <property type="match status" value="1"/>
</dbReference>
<evidence type="ECO:0008006" key="9">
    <source>
        <dbReference type="Google" id="ProtNLM"/>
    </source>
</evidence>
<sequence length="1137" mass="123464">MFVTGDTLVHSAGDLALASRCEYALLRTLDANLGRIETEQVDDAMFARLARLGSQHEARELLRLKREHPDGVVTIERPAESIPSELAAAAQATLAAAQQRVPVIYQGTFFDGEFIGFSDFLIHDPSTDTYAVHDTKLSRTERVPSVLQIAAYADALEAVGVPTSATGHLVLGDGTDHPVHLPDVFPVYRRARREMVALLSGHLTQLLPASWADLDIRACFRCEHCTPEVEAQRDLLLVAGMRVSQRSTLHAAGITTVDELAAHTGPVADLSERSLGTLRVQALAQVQQEQSGSPVVDVHTPSALGALPAPDEGDIFFDFEGDPLYAERGSSDWGLEYLFGVMESDGAFRPFWAHDRHEERAAFVAFVEYVRARREAFPGMHVYHYAAYEKSALLRLASRYGVYENEVDDLLRQQVLVDLYPVVRSALRVGAPSYSIKKLEPLYMTDHRGDVADAVASITEYARWCDLRDRGDLDEAAGVLAEIADYNEYDCRSTRELRDWLLGHAERAGVEPRGPLDAAEPVDEDRDAVRDTLWEFAGEPVARTTDQQAIALLAAAVGYHQREDKPYWWAHFDRLSSPMDEWADTRDVFMVEEVESMTEWATPPGKRVQRRTSVVRGEFGPGSGRVGSKVTVLYAPPAPDWIAPDKRANPQYRWTMPGTIVEVSEDGAHLTLEESLSKGAEPHDVAPVATTPDAFVNTTTLREAIAATAAEAADRLPEVRASAVVDLLRRDPPRTRSGAPLATVVDEEVAASITASLLDLDDSYIAVQGPPGTGKTYTGSRVIAALARDHGWRIGVVGQSHSVIENLLDGVVAAGLDPGSVAKKGSSDSTHSWLGVDSYSGYLATHTGGCVVGATAWPFTNRKEFVEQELDLLVVDEAGQFSLANTIAVARVARNLLLLGDPQQLPQVSQGSHPEPVDTSALGWLADGSDTLPADLGYFLATTRRMHPELCSVVSDLSYDGRLHSHDTVLGRHLDGVDPGVHTVLVDHQGNATSSREEAVEIVRLARSLVGSAWTCDGETRPLGASDLLVVAAYNAQVATVRAALDDAGLHEASCGTVDKFQGREAAVVIVSMAASAPEDVPRGMQFLLSRNRINVALSRGQWAAYVVRSPALTHYLPSTPAELSLVGAFMRVSPDE</sequence>
<keyword evidence="4" id="KW-0067">ATP-binding</keyword>
<dbReference type="SUPFAM" id="SSF52540">
    <property type="entry name" value="P-loop containing nucleoside triphosphate hydrolases"/>
    <property type="match status" value="1"/>
</dbReference>
<dbReference type="PANTHER" id="PTHR43788">
    <property type="entry name" value="DNA2/NAM7 HELICASE FAMILY MEMBER"/>
    <property type="match status" value="1"/>
</dbReference>
<evidence type="ECO:0000259" key="6">
    <source>
        <dbReference type="Pfam" id="PF13482"/>
    </source>
</evidence>
<protein>
    <recommendedName>
        <fullName evidence="9">TM0106 family RecB-like nuclease</fullName>
    </recommendedName>
</protein>
<evidence type="ECO:0000259" key="5">
    <source>
        <dbReference type="Pfam" id="PF13087"/>
    </source>
</evidence>
<dbReference type="InterPro" id="IPR047187">
    <property type="entry name" value="SF1_C_Upf1"/>
</dbReference>
<evidence type="ECO:0000256" key="3">
    <source>
        <dbReference type="ARBA" id="ARBA00022806"/>
    </source>
</evidence>
<keyword evidence="2" id="KW-0378">Hydrolase</keyword>
<dbReference type="InterPro" id="IPR012337">
    <property type="entry name" value="RNaseH-like_sf"/>
</dbReference>
<evidence type="ECO:0000313" key="8">
    <source>
        <dbReference type="Proteomes" id="UP000703038"/>
    </source>
</evidence>
<proteinExistence type="predicted"/>
<dbReference type="Pfam" id="PF13604">
    <property type="entry name" value="AAA_30"/>
    <property type="match status" value="1"/>
</dbReference>
<evidence type="ECO:0000256" key="1">
    <source>
        <dbReference type="ARBA" id="ARBA00022741"/>
    </source>
</evidence>
<comment type="caution">
    <text evidence="7">The sequence shown here is derived from an EMBL/GenBank/DDBJ whole genome shotgun (WGS) entry which is preliminary data.</text>
</comment>
<evidence type="ECO:0000313" key="7">
    <source>
        <dbReference type="EMBL" id="MBM7415987.1"/>
    </source>
</evidence>
<dbReference type="InterPro" id="IPR027417">
    <property type="entry name" value="P-loop_NTPase"/>
</dbReference>
<keyword evidence="8" id="KW-1185">Reference proteome</keyword>
<feature type="domain" description="YprB ribonuclease H-like" evidence="6">
    <location>
        <begin position="315"/>
        <end position="501"/>
    </location>
</feature>
<reference evidence="7 8" key="1">
    <citation type="submission" date="2021-01" db="EMBL/GenBank/DDBJ databases">
        <title>Genomics of switchgrass bacterial isolates.</title>
        <authorList>
            <person name="Shade A."/>
        </authorList>
    </citation>
    <scope>NUCLEOTIDE SEQUENCE [LARGE SCALE GENOMIC DNA]</scope>
    <source>
        <strain evidence="7 8">PvP111</strain>
    </source>
</reference>
<evidence type="ECO:0000256" key="4">
    <source>
        <dbReference type="ARBA" id="ARBA00022840"/>
    </source>
</evidence>
<dbReference type="EMBL" id="JAFBBK010000001">
    <property type="protein sequence ID" value="MBM7415987.1"/>
    <property type="molecule type" value="Genomic_DNA"/>
</dbReference>
<feature type="domain" description="DNA2/NAM7 helicase-like C-terminal" evidence="5">
    <location>
        <begin position="938"/>
        <end position="1108"/>
    </location>
</feature>
<dbReference type="Pfam" id="PF13482">
    <property type="entry name" value="RNase_H_2"/>
    <property type="match status" value="1"/>
</dbReference>
<keyword evidence="1" id="KW-0547">Nucleotide-binding</keyword>
<accession>A0ABS2KVP1</accession>